<sequence>MKTMLVSNSTTKKIVSYVAAILLCLIVSTSNQVEAAETKGQAFPDGETTAELTGNYSATVSNDDKSTIQLFHKGNVVFEQSESLTRVSEIFSLQVENETYFIVNYRLEGSSQGLFYQVFHATDGAVEKIHESNTYTRAQMEVEGNTITIEEPTYAEGSIKTEPASIAKYSYEITSGKVQATKQQKQEAKMSLQSSGGNNYPKVHDKYTNPSYAEISRILTEEALKADIPPEIVKAIAFQESGWQQYWDHGSTPVSWYANSDGSLKCQSWDGTNLKLGFDCIGIGIMQVSDYRYMDEGAEKDAYVKKLKDNIRFNIQEGIKILENKWDYYRYSSSSSNNNPYIPKVNDGNPDYIEHWYFAIMAYNGLLDRNDPIKNPFSPYGAYQEEIFEKIEDYSLIDVTPFPTQKLVKQNSRLLNYGVAQIDMEGPLHQSSHVFKKNDRAYANVNGLNVRRQPGGTIVGKLNAGDAVTVTGTFKGSSDKRDHFVWYPIRMSNGTTGYVASTFISKSNSVAAYELSGNDRNETSAAITNYGWHREQPEAVILGRGDLPIDSLTGSVLASHLDSPILLTDTDALPAQVKTELQRLSPSTVYILGGEHGAISTKVEKEIEDKILPGSTVKRLAGTNRYETSADIASELARYKNVEEIFVTTGDDKSPDALSIAPYAGAQSSPILFTNENYLSQEVKDYINLHNVKKVTIIGGPNAVSDRVKSQLKSVTNSVTRVYGTDRYKTSVAIADKYYGNSFSQAFFARGDKTVDALSASSLAASYDAPIILTKTGSLPSVVKSKLNKLPLRPTVYYLGGPNAISNNTRNTIENVVR</sequence>
<proteinExistence type="predicted"/>
<reference evidence="3 4" key="1">
    <citation type="submission" date="2024-09" db="EMBL/GenBank/DDBJ databases">
        <authorList>
            <person name="Sun Q."/>
            <person name="Mori K."/>
        </authorList>
    </citation>
    <scope>NUCLEOTIDE SEQUENCE [LARGE SCALE GENOMIC DNA]</scope>
    <source>
        <strain evidence="3 4">NCAIM B.02529</strain>
    </source>
</reference>
<dbReference type="InterPro" id="IPR007253">
    <property type="entry name" value="Cell_wall-bd_2"/>
</dbReference>
<dbReference type="InterPro" id="IPR003646">
    <property type="entry name" value="SH3-like_bac-type"/>
</dbReference>
<dbReference type="InterPro" id="IPR008258">
    <property type="entry name" value="Transglycosylase_SLT_dom_1"/>
</dbReference>
<dbReference type="Pfam" id="PF08239">
    <property type="entry name" value="SH3_3"/>
    <property type="match status" value="1"/>
</dbReference>
<dbReference type="RefSeq" id="WP_377350347.1">
    <property type="nucleotide sequence ID" value="NZ_JBHLTP010000013.1"/>
</dbReference>
<dbReference type="PANTHER" id="PTHR30032">
    <property type="entry name" value="N-ACETYLMURAMOYL-L-ALANINE AMIDASE-RELATED"/>
    <property type="match status" value="1"/>
</dbReference>
<keyword evidence="1" id="KW-0732">Signal</keyword>
<evidence type="ECO:0000313" key="3">
    <source>
        <dbReference type="EMBL" id="MFC0525276.1"/>
    </source>
</evidence>
<comment type="caution">
    <text evidence="3">The sequence shown here is derived from an EMBL/GenBank/DDBJ whole genome shotgun (WGS) entry which is preliminary data.</text>
</comment>
<evidence type="ECO:0000313" key="4">
    <source>
        <dbReference type="Proteomes" id="UP001589836"/>
    </source>
</evidence>
<dbReference type="Gene3D" id="1.10.530.10">
    <property type="match status" value="1"/>
</dbReference>
<dbReference type="Pfam" id="PF01464">
    <property type="entry name" value="SLT"/>
    <property type="match status" value="1"/>
</dbReference>
<dbReference type="Proteomes" id="UP001589836">
    <property type="component" value="Unassembled WGS sequence"/>
</dbReference>
<dbReference type="EMBL" id="JBHLTP010000013">
    <property type="protein sequence ID" value="MFC0525276.1"/>
    <property type="molecule type" value="Genomic_DNA"/>
</dbReference>
<accession>A0ABV6LS88</accession>
<feature type="domain" description="SH3b" evidence="2">
    <location>
        <begin position="438"/>
        <end position="508"/>
    </location>
</feature>
<name>A0ABV6LS88_9BACI</name>
<dbReference type="PROSITE" id="PS51781">
    <property type="entry name" value="SH3B"/>
    <property type="match status" value="1"/>
</dbReference>
<dbReference type="SMART" id="SM00287">
    <property type="entry name" value="SH3b"/>
    <property type="match status" value="1"/>
</dbReference>
<dbReference type="PANTHER" id="PTHR30032:SF8">
    <property type="entry name" value="GERMINATION-SPECIFIC N-ACETYLMURAMOYL-L-ALANINE AMIDASE"/>
    <property type="match status" value="1"/>
</dbReference>
<dbReference type="Pfam" id="PF04122">
    <property type="entry name" value="CW_binding_2"/>
    <property type="match status" value="3"/>
</dbReference>
<feature type="signal peptide" evidence="1">
    <location>
        <begin position="1"/>
        <end position="35"/>
    </location>
</feature>
<keyword evidence="4" id="KW-1185">Reference proteome</keyword>
<feature type="chain" id="PRO_5047145084" evidence="1">
    <location>
        <begin position="36"/>
        <end position="818"/>
    </location>
</feature>
<dbReference type="Gene3D" id="3.40.50.12090">
    <property type="match status" value="3"/>
</dbReference>
<evidence type="ECO:0000259" key="2">
    <source>
        <dbReference type="PROSITE" id="PS51781"/>
    </source>
</evidence>
<dbReference type="InterPro" id="IPR023346">
    <property type="entry name" value="Lysozyme-like_dom_sf"/>
</dbReference>
<organism evidence="3 4">
    <name type="scientific">Pontibacillus salicampi</name>
    <dbReference type="NCBI Taxonomy" id="1449801"/>
    <lineage>
        <taxon>Bacteria</taxon>
        <taxon>Bacillati</taxon>
        <taxon>Bacillota</taxon>
        <taxon>Bacilli</taxon>
        <taxon>Bacillales</taxon>
        <taxon>Bacillaceae</taxon>
        <taxon>Pontibacillus</taxon>
    </lineage>
</organism>
<dbReference type="Gene3D" id="2.30.30.40">
    <property type="entry name" value="SH3 Domains"/>
    <property type="match status" value="1"/>
</dbReference>
<protein>
    <submittedName>
        <fullName evidence="3">Cell wall-binding repeat-containing protein</fullName>
    </submittedName>
</protein>
<evidence type="ECO:0000256" key="1">
    <source>
        <dbReference type="SAM" id="SignalP"/>
    </source>
</evidence>
<dbReference type="SUPFAM" id="SSF53955">
    <property type="entry name" value="Lysozyme-like"/>
    <property type="match status" value="1"/>
</dbReference>
<dbReference type="InterPro" id="IPR051922">
    <property type="entry name" value="Bact_Sporulation_Assoc"/>
</dbReference>
<gene>
    <name evidence="3" type="ORF">ACFFGV_16970</name>
</gene>